<dbReference type="GO" id="GO:0003676">
    <property type="term" value="F:nucleic acid binding"/>
    <property type="evidence" value="ECO:0007669"/>
    <property type="project" value="InterPro"/>
</dbReference>
<proteinExistence type="predicted"/>
<dbReference type="GO" id="GO:0004519">
    <property type="term" value="F:endonuclease activity"/>
    <property type="evidence" value="ECO:0007669"/>
    <property type="project" value="UniProtKB-KW"/>
</dbReference>
<dbReference type="Pfam" id="PF01867">
    <property type="entry name" value="Cas_Cas1"/>
    <property type="match status" value="1"/>
</dbReference>
<organism evidence="8 9">
    <name type="scientific">Tumebacillus flagellatus</name>
    <dbReference type="NCBI Taxonomy" id="1157490"/>
    <lineage>
        <taxon>Bacteria</taxon>
        <taxon>Bacillati</taxon>
        <taxon>Bacillota</taxon>
        <taxon>Bacilli</taxon>
        <taxon>Bacillales</taxon>
        <taxon>Alicyclobacillaceae</taxon>
        <taxon>Tumebacillus</taxon>
    </lineage>
</organism>
<accession>A0A074LN39</accession>
<dbReference type="InterPro" id="IPR042211">
    <property type="entry name" value="CRISPR-assoc_Cas1_N"/>
</dbReference>
<protein>
    <recommendedName>
        <fullName evidence="10">CRISPR-associated endonuclease Cas1</fullName>
    </recommendedName>
</protein>
<dbReference type="PANTHER" id="PTHR34353">
    <property type="entry name" value="CRISPR-ASSOCIATED ENDONUCLEASE CAS1 1"/>
    <property type="match status" value="1"/>
</dbReference>
<keyword evidence="1" id="KW-0540">Nuclease</keyword>
<evidence type="ECO:0000256" key="6">
    <source>
        <dbReference type="ARBA" id="ARBA00023118"/>
    </source>
</evidence>
<dbReference type="STRING" id="1157490.EL26_08915"/>
<keyword evidence="3" id="KW-0255">Endonuclease</keyword>
<reference evidence="8 9" key="1">
    <citation type="journal article" date="2013" name="Int. J. Syst. Evol. Microbiol.">
        <title>Tumebacillus flagellatus sp. nov., an alpha-amylase/pullulanase-producing bacterium isolated from cassava wastewater.</title>
        <authorList>
            <person name="Wang Q."/>
            <person name="Xie N."/>
            <person name="Qin Y."/>
            <person name="Shen N."/>
            <person name="Zhu J."/>
            <person name="Mi H."/>
            <person name="Huang R."/>
        </authorList>
    </citation>
    <scope>NUCLEOTIDE SEQUENCE [LARGE SCALE GENOMIC DNA]</scope>
    <source>
        <strain evidence="8 9">GST4</strain>
    </source>
</reference>
<comment type="caution">
    <text evidence="8">The sequence shown here is derived from an EMBL/GenBank/DDBJ whole genome shotgun (WGS) entry which is preliminary data.</text>
</comment>
<evidence type="ECO:0000256" key="3">
    <source>
        <dbReference type="ARBA" id="ARBA00022759"/>
    </source>
</evidence>
<evidence type="ECO:0000256" key="1">
    <source>
        <dbReference type="ARBA" id="ARBA00022722"/>
    </source>
</evidence>
<dbReference type="eggNOG" id="COG1518">
    <property type="taxonomic scope" value="Bacteria"/>
</dbReference>
<keyword evidence="2" id="KW-0479">Metal-binding</keyword>
<dbReference type="GO" id="GO:0051607">
    <property type="term" value="P:defense response to virus"/>
    <property type="evidence" value="ECO:0007669"/>
    <property type="project" value="UniProtKB-KW"/>
</dbReference>
<evidence type="ECO:0000256" key="4">
    <source>
        <dbReference type="ARBA" id="ARBA00022801"/>
    </source>
</evidence>
<dbReference type="InterPro" id="IPR002729">
    <property type="entry name" value="CRISPR-assoc_Cas1"/>
</dbReference>
<keyword evidence="9" id="KW-1185">Reference proteome</keyword>
<dbReference type="PANTHER" id="PTHR34353:SF2">
    <property type="entry name" value="CRISPR-ASSOCIATED ENDONUCLEASE CAS1 1"/>
    <property type="match status" value="1"/>
</dbReference>
<dbReference type="Proteomes" id="UP000027931">
    <property type="component" value="Unassembled WGS sequence"/>
</dbReference>
<name>A0A074LN39_9BACL</name>
<dbReference type="Gene3D" id="3.100.10.20">
    <property type="entry name" value="CRISPR-associated endonuclease Cas1, N-terminal domain"/>
    <property type="match status" value="1"/>
</dbReference>
<comment type="subunit">
    <text evidence="7">Homodimer, forms a heterotetramer with a Cas2 homodimer.</text>
</comment>
<dbReference type="GO" id="GO:0016787">
    <property type="term" value="F:hydrolase activity"/>
    <property type="evidence" value="ECO:0007669"/>
    <property type="project" value="UniProtKB-KW"/>
</dbReference>
<dbReference type="EMBL" id="JMIR01000010">
    <property type="protein sequence ID" value="KEO83526.1"/>
    <property type="molecule type" value="Genomic_DNA"/>
</dbReference>
<sequence>MQLLIDEYGMSVRKASERLVIRDRDRKIIQEVPFFDVHDLLILSRGVTLSSDVIESCVEEGISIHFLTSQGRPFAKVVSPSLQATTRTSNPGFS</sequence>
<evidence type="ECO:0000256" key="7">
    <source>
        <dbReference type="ARBA" id="ARBA00038592"/>
    </source>
</evidence>
<evidence type="ECO:0008006" key="10">
    <source>
        <dbReference type="Google" id="ProtNLM"/>
    </source>
</evidence>
<evidence type="ECO:0000256" key="5">
    <source>
        <dbReference type="ARBA" id="ARBA00022842"/>
    </source>
</evidence>
<dbReference type="RefSeq" id="WP_038086851.1">
    <property type="nucleotide sequence ID" value="NZ_JMIR01000010.1"/>
</dbReference>
<dbReference type="GO" id="GO:0046872">
    <property type="term" value="F:metal ion binding"/>
    <property type="evidence" value="ECO:0007669"/>
    <property type="project" value="UniProtKB-KW"/>
</dbReference>
<evidence type="ECO:0000256" key="2">
    <source>
        <dbReference type="ARBA" id="ARBA00022723"/>
    </source>
</evidence>
<evidence type="ECO:0000313" key="9">
    <source>
        <dbReference type="Proteomes" id="UP000027931"/>
    </source>
</evidence>
<keyword evidence="6" id="KW-0051">Antiviral defense</keyword>
<dbReference type="OrthoDB" id="9803119at2"/>
<evidence type="ECO:0000313" key="8">
    <source>
        <dbReference type="EMBL" id="KEO83526.1"/>
    </source>
</evidence>
<keyword evidence="4" id="KW-0378">Hydrolase</keyword>
<gene>
    <name evidence="8" type="ORF">EL26_08915</name>
</gene>
<keyword evidence="5" id="KW-0460">Magnesium</keyword>
<dbReference type="InterPro" id="IPR050646">
    <property type="entry name" value="Cas1"/>
</dbReference>
<dbReference type="AlphaFoldDB" id="A0A074LN39"/>
<dbReference type="GO" id="GO:0043571">
    <property type="term" value="P:maintenance of CRISPR repeat elements"/>
    <property type="evidence" value="ECO:0007669"/>
    <property type="project" value="InterPro"/>
</dbReference>